<evidence type="ECO:0008006" key="3">
    <source>
        <dbReference type="Google" id="ProtNLM"/>
    </source>
</evidence>
<sequence>MKLDLTNQSFEKIRIRDTSLMGGNFVRCNLSESEFYNVDLNGVNLKGATIQLQVEEHLNTRIKQTRRAQLFCQFSLYLT</sequence>
<comment type="caution">
    <text evidence="1">The sequence shown here is derived from an EMBL/GenBank/DDBJ whole genome shotgun (WGS) entry which is preliminary data.</text>
</comment>
<organism evidence="1 2">
    <name type="scientific">Paramecium sonneborni</name>
    <dbReference type="NCBI Taxonomy" id="65129"/>
    <lineage>
        <taxon>Eukaryota</taxon>
        <taxon>Sar</taxon>
        <taxon>Alveolata</taxon>
        <taxon>Ciliophora</taxon>
        <taxon>Intramacronucleata</taxon>
        <taxon>Oligohymenophorea</taxon>
        <taxon>Peniculida</taxon>
        <taxon>Parameciidae</taxon>
        <taxon>Paramecium</taxon>
    </lineage>
</organism>
<dbReference type="EMBL" id="CAJJDN010000137">
    <property type="protein sequence ID" value="CAD8122192.1"/>
    <property type="molecule type" value="Genomic_DNA"/>
</dbReference>
<evidence type="ECO:0000313" key="2">
    <source>
        <dbReference type="Proteomes" id="UP000692954"/>
    </source>
</evidence>
<keyword evidence="2" id="KW-1185">Reference proteome</keyword>
<dbReference type="OrthoDB" id="317798at2759"/>
<evidence type="ECO:0000313" key="1">
    <source>
        <dbReference type="EMBL" id="CAD8122192.1"/>
    </source>
</evidence>
<dbReference type="InterPro" id="IPR001646">
    <property type="entry name" value="5peptide_repeat"/>
</dbReference>
<dbReference type="Pfam" id="PF00805">
    <property type="entry name" value="Pentapeptide"/>
    <property type="match status" value="1"/>
</dbReference>
<reference evidence="1" key="1">
    <citation type="submission" date="2021-01" db="EMBL/GenBank/DDBJ databases">
        <authorList>
            <consortium name="Genoscope - CEA"/>
            <person name="William W."/>
        </authorList>
    </citation>
    <scope>NUCLEOTIDE SEQUENCE</scope>
</reference>
<dbReference type="Proteomes" id="UP000692954">
    <property type="component" value="Unassembled WGS sequence"/>
</dbReference>
<dbReference type="AlphaFoldDB" id="A0A8S1R546"/>
<protein>
    <recommendedName>
        <fullName evidence="3">Pentapeptide repeat-containing protein</fullName>
    </recommendedName>
</protein>
<gene>
    <name evidence="1" type="ORF">PSON_ATCC_30995.1.T1370013</name>
</gene>
<proteinExistence type="predicted"/>
<name>A0A8S1R546_9CILI</name>
<accession>A0A8S1R546</accession>